<proteinExistence type="predicted"/>
<feature type="domain" description="FMN-dependent dehydrogenase" evidence="2">
    <location>
        <begin position="14"/>
        <end position="84"/>
    </location>
</feature>
<evidence type="ECO:0000313" key="4">
    <source>
        <dbReference type="Proteomes" id="UP000777438"/>
    </source>
</evidence>
<name>A0A9P9AJA2_9HYPO</name>
<dbReference type="InterPro" id="IPR000262">
    <property type="entry name" value="FMN-dep_DH"/>
</dbReference>
<dbReference type="Pfam" id="PF01070">
    <property type="entry name" value="FMN_dh"/>
    <property type="match status" value="1"/>
</dbReference>
<comment type="caution">
    <text evidence="3">The sequence shown here is derived from an EMBL/GenBank/DDBJ whole genome shotgun (WGS) entry which is preliminary data.</text>
</comment>
<gene>
    <name evidence="3" type="ORF">B0T10DRAFT_567510</name>
</gene>
<protein>
    <recommendedName>
        <fullName evidence="2">FMN-dependent dehydrogenase domain-containing protein</fullName>
    </recommendedName>
</protein>
<dbReference type="InterPro" id="IPR013785">
    <property type="entry name" value="Aldolase_TIM"/>
</dbReference>
<dbReference type="Proteomes" id="UP000777438">
    <property type="component" value="Unassembled WGS sequence"/>
</dbReference>
<dbReference type="AlphaFoldDB" id="A0A9P9AJA2"/>
<dbReference type="GO" id="GO:0016491">
    <property type="term" value="F:oxidoreductase activity"/>
    <property type="evidence" value="ECO:0007669"/>
    <property type="project" value="InterPro"/>
</dbReference>
<evidence type="ECO:0000256" key="1">
    <source>
        <dbReference type="ARBA" id="ARBA00001917"/>
    </source>
</evidence>
<dbReference type="EMBL" id="JAGPYM010000041">
    <property type="protein sequence ID" value="KAH6874199.1"/>
    <property type="molecule type" value="Genomic_DNA"/>
</dbReference>
<dbReference type="PANTHER" id="PTHR10578">
    <property type="entry name" value="S -2-HYDROXY-ACID OXIDASE-RELATED"/>
    <property type="match status" value="1"/>
</dbReference>
<dbReference type="PANTHER" id="PTHR10578:SF86">
    <property type="entry name" value="DEPENDENT DEHYDROGENASE, PUTATIVE (AFU_ORTHOLOGUE AFUA_6G02720)-RELATED"/>
    <property type="match status" value="1"/>
</dbReference>
<evidence type="ECO:0000259" key="2">
    <source>
        <dbReference type="Pfam" id="PF01070"/>
    </source>
</evidence>
<sequence length="129" mass="13779">MKSITRGHRCYGKQPVGVQSAYHPDKETGLASACAELRVPFIISTAIISTAIISTASTSTIEEIAAAAASQAPRWIQLYWPRAPGKGSDTASEDLERTHSTQWNRLNDATLALKFGMGGIVVSNHGGRP</sequence>
<dbReference type="Gene3D" id="3.20.20.70">
    <property type="entry name" value="Aldolase class I"/>
    <property type="match status" value="1"/>
</dbReference>
<organism evidence="3 4">
    <name type="scientific">Thelonectria olida</name>
    <dbReference type="NCBI Taxonomy" id="1576542"/>
    <lineage>
        <taxon>Eukaryota</taxon>
        <taxon>Fungi</taxon>
        <taxon>Dikarya</taxon>
        <taxon>Ascomycota</taxon>
        <taxon>Pezizomycotina</taxon>
        <taxon>Sordariomycetes</taxon>
        <taxon>Hypocreomycetidae</taxon>
        <taxon>Hypocreales</taxon>
        <taxon>Nectriaceae</taxon>
        <taxon>Thelonectria</taxon>
    </lineage>
</organism>
<reference evidence="3 4" key="1">
    <citation type="journal article" date="2021" name="Nat. Commun.">
        <title>Genetic determinants of endophytism in the Arabidopsis root mycobiome.</title>
        <authorList>
            <person name="Mesny F."/>
            <person name="Miyauchi S."/>
            <person name="Thiergart T."/>
            <person name="Pickel B."/>
            <person name="Atanasova L."/>
            <person name="Karlsson M."/>
            <person name="Huettel B."/>
            <person name="Barry K.W."/>
            <person name="Haridas S."/>
            <person name="Chen C."/>
            <person name="Bauer D."/>
            <person name="Andreopoulos W."/>
            <person name="Pangilinan J."/>
            <person name="LaButti K."/>
            <person name="Riley R."/>
            <person name="Lipzen A."/>
            <person name="Clum A."/>
            <person name="Drula E."/>
            <person name="Henrissat B."/>
            <person name="Kohler A."/>
            <person name="Grigoriev I.V."/>
            <person name="Martin F.M."/>
            <person name="Hacquard S."/>
        </authorList>
    </citation>
    <scope>NUCLEOTIDE SEQUENCE [LARGE SCALE GENOMIC DNA]</scope>
    <source>
        <strain evidence="3 4">MPI-CAGE-CH-0241</strain>
    </source>
</reference>
<keyword evidence="4" id="KW-1185">Reference proteome</keyword>
<accession>A0A9P9AJA2</accession>
<evidence type="ECO:0000313" key="3">
    <source>
        <dbReference type="EMBL" id="KAH6874199.1"/>
    </source>
</evidence>
<comment type="cofactor">
    <cofactor evidence="1">
        <name>FMN</name>
        <dbReference type="ChEBI" id="CHEBI:58210"/>
    </cofactor>
</comment>
<dbReference type="SUPFAM" id="SSF51395">
    <property type="entry name" value="FMN-linked oxidoreductases"/>
    <property type="match status" value="1"/>
</dbReference>